<dbReference type="InterPro" id="IPR050942">
    <property type="entry name" value="F-box_BR-signaling"/>
</dbReference>
<name>A0A498KDI2_MALDO</name>
<dbReference type="SUPFAM" id="SSF81383">
    <property type="entry name" value="F-box domain"/>
    <property type="match status" value="1"/>
</dbReference>
<accession>A0A498KDI2</accession>
<comment type="caution">
    <text evidence="2">The sequence shown here is derived from an EMBL/GenBank/DDBJ whole genome shotgun (WGS) entry which is preliminary data.</text>
</comment>
<dbReference type="Gene3D" id="1.20.1280.50">
    <property type="match status" value="1"/>
</dbReference>
<sequence>MLFVSSSGKQDTWNVYNVEKDKVYDLQLRLPNKRFCGSSKGWLVTVDETFTVTLMNPFAMIEGCEEYESSVIRLPSMMPPHPQRVNDWLLLDLVKIKLGRIYREHKTWHFIDDVVHVGDKVYCVDTSDRINLSVYEDCNSLEEYKMNRWYNSIGSHNMLFNFHHLSFLSNFSLIFAFSDWKNLPNHLLDLVLEKLASDDFLRFSLVCMSWRSVTKDNPRRPAPMLLVPSGGKQDAWNVYNVEKDKVYDLQLRLPNKRFCGSSKGWLVTVDETFAVTLINPFARIQGCEENENSIIRLPSLMPPCPTRTMYWARRYDRYVHKATISADPVLNADECIVEVIFGDGYLLASVRPGKDKTWTYREHRTWHFIDDVVHVGGRVYCVDRSDRLNLDGKIIEERIVRKRYLVDLNEKEVLMVKRCFRMEKKEGNRHPSFVTQKFEIFRWNFEESKWIEMTSLGDVALFVGANDSASVLTSKLPGCQPDCIYFNSDWHCVEWNRQDYGVYNLKTQSISKPYAPHALTLLNMAKQKSIWFLPTLRS</sequence>
<dbReference type="PANTHER" id="PTHR44259">
    <property type="entry name" value="OS07G0183000 PROTEIN-RELATED"/>
    <property type="match status" value="1"/>
</dbReference>
<dbReference type="CDD" id="cd09917">
    <property type="entry name" value="F-box_SF"/>
    <property type="match status" value="1"/>
</dbReference>
<dbReference type="Pfam" id="PF00646">
    <property type="entry name" value="F-box"/>
    <property type="match status" value="1"/>
</dbReference>
<evidence type="ECO:0000313" key="2">
    <source>
        <dbReference type="EMBL" id="RXI05407.1"/>
    </source>
</evidence>
<dbReference type="Proteomes" id="UP000290289">
    <property type="component" value="Chromosome 2"/>
</dbReference>
<dbReference type="InterPro" id="IPR036047">
    <property type="entry name" value="F-box-like_dom_sf"/>
</dbReference>
<dbReference type="SMART" id="SM00256">
    <property type="entry name" value="FBOX"/>
    <property type="match status" value="1"/>
</dbReference>
<dbReference type="STRING" id="3750.A0A498KDI2"/>
<dbReference type="AlphaFoldDB" id="A0A498KDI2"/>
<feature type="domain" description="F-box" evidence="1">
    <location>
        <begin position="177"/>
        <end position="217"/>
    </location>
</feature>
<dbReference type="PANTHER" id="PTHR44259:SF107">
    <property type="entry name" value="F-BOX PROTEIN SKIP23-LIKE"/>
    <property type="match status" value="1"/>
</dbReference>
<dbReference type="Pfam" id="PF03478">
    <property type="entry name" value="Beta-prop_KIB1-4"/>
    <property type="match status" value="2"/>
</dbReference>
<protein>
    <recommendedName>
        <fullName evidence="1">F-box domain-containing protein</fullName>
    </recommendedName>
</protein>
<evidence type="ECO:0000313" key="3">
    <source>
        <dbReference type="Proteomes" id="UP000290289"/>
    </source>
</evidence>
<proteinExistence type="predicted"/>
<reference evidence="2 3" key="1">
    <citation type="submission" date="2018-10" db="EMBL/GenBank/DDBJ databases">
        <title>A high-quality apple genome assembly.</title>
        <authorList>
            <person name="Hu J."/>
        </authorList>
    </citation>
    <scope>NUCLEOTIDE SEQUENCE [LARGE SCALE GENOMIC DNA]</scope>
    <source>
        <strain evidence="3">cv. HFTH1</strain>
        <tissue evidence="2">Young leaf</tissue>
    </source>
</reference>
<dbReference type="PROSITE" id="PS50181">
    <property type="entry name" value="FBOX"/>
    <property type="match status" value="1"/>
</dbReference>
<dbReference type="InterPro" id="IPR005174">
    <property type="entry name" value="KIB1-4_b-propeller"/>
</dbReference>
<dbReference type="EMBL" id="RDQH01000328">
    <property type="protein sequence ID" value="RXI05407.1"/>
    <property type="molecule type" value="Genomic_DNA"/>
</dbReference>
<keyword evidence="3" id="KW-1185">Reference proteome</keyword>
<evidence type="ECO:0000259" key="1">
    <source>
        <dbReference type="PROSITE" id="PS50181"/>
    </source>
</evidence>
<organism evidence="2 3">
    <name type="scientific">Malus domestica</name>
    <name type="common">Apple</name>
    <name type="synonym">Pyrus malus</name>
    <dbReference type="NCBI Taxonomy" id="3750"/>
    <lineage>
        <taxon>Eukaryota</taxon>
        <taxon>Viridiplantae</taxon>
        <taxon>Streptophyta</taxon>
        <taxon>Embryophyta</taxon>
        <taxon>Tracheophyta</taxon>
        <taxon>Spermatophyta</taxon>
        <taxon>Magnoliopsida</taxon>
        <taxon>eudicotyledons</taxon>
        <taxon>Gunneridae</taxon>
        <taxon>Pentapetalae</taxon>
        <taxon>rosids</taxon>
        <taxon>fabids</taxon>
        <taxon>Rosales</taxon>
        <taxon>Rosaceae</taxon>
        <taxon>Amygdaloideae</taxon>
        <taxon>Maleae</taxon>
        <taxon>Malus</taxon>
    </lineage>
</organism>
<dbReference type="InterPro" id="IPR001810">
    <property type="entry name" value="F-box_dom"/>
</dbReference>
<gene>
    <name evidence="2" type="ORF">DVH24_006664</name>
</gene>